<evidence type="ECO:0000256" key="1">
    <source>
        <dbReference type="SAM" id="MobiDB-lite"/>
    </source>
</evidence>
<gene>
    <name evidence="2" type="ORF">SEPCBS57363_006796</name>
</gene>
<dbReference type="EMBL" id="CAWUOM010000290">
    <property type="protein sequence ID" value="CAK7275609.1"/>
    <property type="molecule type" value="Genomic_DNA"/>
</dbReference>
<evidence type="ECO:0000313" key="3">
    <source>
        <dbReference type="Proteomes" id="UP001642501"/>
    </source>
</evidence>
<sequence length="385" mass="41504">MDVGQGRGINSGLQSVTEPGTETTKKTPRSQKTGPFNVDFSLHLADHHIYSPGTTQKPNVKEIREALAAPRPGDLLSQITEDAFEAFSASVWGAKSEGDVLANVVPTLLGQNAANFDTARNLVFAKIRPLTDGSLVAPKPDLYDGVNPITLAKAIREELADVVVPSKVGGNPVVPNFLLETTSPDGKFTVTRLRARYDGAIGARAMHALQNYGKQTPVYDGKAYTFSAVLSSDVLYVFAHHMTAPTTAGGEPEYHMTQVDVFPLTRNRESFLEGVAALRNCRDLAKKWRDEFVQAANAPRLPVEVPPAEPAAAAAYANSPLSLHIDNAAGPSGIVGLNGDGGLSISSNLQDIDGIEWQQLDPNLLQHYLQMDNSQYYFPRPPDGF</sequence>
<evidence type="ECO:0000313" key="2">
    <source>
        <dbReference type="EMBL" id="CAK7275609.1"/>
    </source>
</evidence>
<dbReference type="Proteomes" id="UP001642501">
    <property type="component" value="Unassembled WGS sequence"/>
</dbReference>
<accession>A0ABP0E657</accession>
<organism evidence="2 3">
    <name type="scientific">Sporothrix epigloea</name>
    <dbReference type="NCBI Taxonomy" id="1892477"/>
    <lineage>
        <taxon>Eukaryota</taxon>
        <taxon>Fungi</taxon>
        <taxon>Dikarya</taxon>
        <taxon>Ascomycota</taxon>
        <taxon>Pezizomycotina</taxon>
        <taxon>Sordariomycetes</taxon>
        <taxon>Sordariomycetidae</taxon>
        <taxon>Ophiostomatales</taxon>
        <taxon>Ophiostomataceae</taxon>
        <taxon>Sporothrix</taxon>
    </lineage>
</organism>
<feature type="region of interest" description="Disordered" evidence="1">
    <location>
        <begin position="1"/>
        <end position="37"/>
    </location>
</feature>
<proteinExistence type="predicted"/>
<keyword evidence="3" id="KW-1185">Reference proteome</keyword>
<name>A0ABP0E657_9PEZI</name>
<evidence type="ECO:0008006" key="4">
    <source>
        <dbReference type="Google" id="ProtNLM"/>
    </source>
</evidence>
<protein>
    <recommendedName>
        <fullName evidence="4">HNH nuclease domain-containing protein</fullName>
    </recommendedName>
</protein>
<reference evidence="2 3" key="1">
    <citation type="submission" date="2024-01" db="EMBL/GenBank/DDBJ databases">
        <authorList>
            <person name="Allen C."/>
            <person name="Tagirdzhanova G."/>
        </authorList>
    </citation>
    <scope>NUCLEOTIDE SEQUENCE [LARGE SCALE GENOMIC DNA]</scope>
    <source>
        <strain evidence="2 3">CBS 573.63</strain>
    </source>
</reference>
<comment type="caution">
    <text evidence="2">The sequence shown here is derived from an EMBL/GenBank/DDBJ whole genome shotgun (WGS) entry which is preliminary data.</text>
</comment>